<dbReference type="SUPFAM" id="SSF64268">
    <property type="entry name" value="PX domain"/>
    <property type="match status" value="1"/>
</dbReference>
<organism evidence="6 7">
    <name type="scientific">Neolamprologus brichardi</name>
    <name type="common">Fairy cichlid</name>
    <name type="synonym">Lamprologus brichardi</name>
    <dbReference type="NCBI Taxonomy" id="32507"/>
    <lineage>
        <taxon>Eukaryota</taxon>
        <taxon>Metazoa</taxon>
        <taxon>Chordata</taxon>
        <taxon>Craniata</taxon>
        <taxon>Vertebrata</taxon>
        <taxon>Euteleostomi</taxon>
        <taxon>Actinopterygii</taxon>
        <taxon>Neopterygii</taxon>
        <taxon>Teleostei</taxon>
        <taxon>Neoteleostei</taxon>
        <taxon>Acanthomorphata</taxon>
        <taxon>Ovalentaria</taxon>
        <taxon>Cichlomorphae</taxon>
        <taxon>Cichliformes</taxon>
        <taxon>Cichlidae</taxon>
        <taxon>African cichlids</taxon>
        <taxon>Pseudocrenilabrinae</taxon>
        <taxon>Lamprologini</taxon>
        <taxon>Neolamprologus</taxon>
    </lineage>
</organism>
<keyword evidence="2" id="KW-0472">Membrane</keyword>
<dbReference type="GO" id="GO:0005770">
    <property type="term" value="C:late endosome"/>
    <property type="evidence" value="ECO:0007669"/>
    <property type="project" value="TreeGrafter"/>
</dbReference>
<evidence type="ECO:0000259" key="3">
    <source>
        <dbReference type="PROSITE" id="PS50132"/>
    </source>
</evidence>
<evidence type="ECO:0000256" key="1">
    <source>
        <dbReference type="ARBA" id="ARBA00010883"/>
    </source>
</evidence>
<feature type="domain" description="PX" evidence="4">
    <location>
        <begin position="545"/>
        <end position="661"/>
    </location>
</feature>
<dbReference type="InterPro" id="IPR001683">
    <property type="entry name" value="PX_dom"/>
</dbReference>
<dbReference type="GeneTree" id="ENSGT00950000182856"/>
<dbReference type="InterPro" id="IPR044926">
    <property type="entry name" value="RGS_subdomain_2"/>
</dbReference>
<dbReference type="CDD" id="cd08722">
    <property type="entry name" value="RGS_SNX14"/>
    <property type="match status" value="1"/>
</dbReference>
<feature type="domain" description="PXA" evidence="5">
    <location>
        <begin position="128"/>
        <end position="297"/>
    </location>
</feature>
<keyword evidence="7" id="KW-1185">Reference proteome</keyword>
<dbReference type="OMA" id="YMFMQHI"/>
<evidence type="ECO:0000313" key="6">
    <source>
        <dbReference type="Ensembl" id="ENSNBRP00000008171.1"/>
    </source>
</evidence>
<evidence type="ECO:0000259" key="4">
    <source>
        <dbReference type="PROSITE" id="PS50195"/>
    </source>
</evidence>
<comment type="similarity">
    <text evidence="1">Belongs to the sorting nexin family.</text>
</comment>
<protein>
    <submittedName>
        <fullName evidence="6">Sorting nexin 14</fullName>
    </submittedName>
</protein>
<keyword evidence="2" id="KW-1133">Transmembrane helix</keyword>
<dbReference type="STRING" id="32507.ENSNBRP00000008171"/>
<dbReference type="AlphaFoldDB" id="A0A3Q4GGY1"/>
<dbReference type="InterPro" id="IPR016137">
    <property type="entry name" value="RGS"/>
</dbReference>
<dbReference type="Pfam" id="PF02194">
    <property type="entry name" value="PXA"/>
    <property type="match status" value="1"/>
</dbReference>
<dbReference type="Ensembl" id="ENSNBRT00000008406.1">
    <property type="protein sequence ID" value="ENSNBRP00000008171.1"/>
    <property type="gene ID" value="ENSNBRG00000006312.1"/>
</dbReference>
<dbReference type="InterPro" id="IPR013937">
    <property type="entry name" value="Sorting_nexin_C"/>
</dbReference>
<reference evidence="6" key="1">
    <citation type="submission" date="2025-08" db="UniProtKB">
        <authorList>
            <consortium name="Ensembl"/>
        </authorList>
    </citation>
    <scope>IDENTIFICATION</scope>
</reference>
<feature type="domain" description="RGS" evidence="3">
    <location>
        <begin position="325"/>
        <end position="457"/>
    </location>
</feature>
<dbReference type="Pfam" id="PF00615">
    <property type="entry name" value="RGS"/>
    <property type="match status" value="1"/>
</dbReference>
<name>A0A3Q4GGY1_NEOBR</name>
<dbReference type="PROSITE" id="PS50195">
    <property type="entry name" value="PX"/>
    <property type="match status" value="1"/>
</dbReference>
<dbReference type="PROSITE" id="PS51207">
    <property type="entry name" value="PXA"/>
    <property type="match status" value="1"/>
</dbReference>
<dbReference type="SUPFAM" id="SSF48097">
    <property type="entry name" value="Regulator of G-protein signaling, RGS"/>
    <property type="match status" value="1"/>
</dbReference>
<proteinExistence type="inferred from homology"/>
<dbReference type="InterPro" id="IPR036871">
    <property type="entry name" value="PX_dom_sf"/>
</dbReference>
<keyword evidence="2" id="KW-0812">Transmembrane</keyword>
<dbReference type="CDD" id="cd06877">
    <property type="entry name" value="PX_SNX14"/>
    <property type="match status" value="1"/>
</dbReference>
<evidence type="ECO:0000313" key="7">
    <source>
        <dbReference type="Proteomes" id="UP000261580"/>
    </source>
</evidence>
<evidence type="ECO:0000256" key="2">
    <source>
        <dbReference type="SAM" id="Phobius"/>
    </source>
</evidence>
<dbReference type="Proteomes" id="UP000261580">
    <property type="component" value="Unassembled WGS sequence"/>
</dbReference>
<dbReference type="InterPro" id="IPR003114">
    <property type="entry name" value="Phox_assoc"/>
</dbReference>
<dbReference type="Pfam" id="PF00787">
    <property type="entry name" value="PX"/>
    <property type="match status" value="1"/>
</dbReference>
<dbReference type="PROSITE" id="PS50132">
    <property type="entry name" value="RGS"/>
    <property type="match status" value="1"/>
</dbReference>
<dbReference type="PANTHER" id="PTHR22775:SF44">
    <property type="entry name" value="SORTING NEXIN-14"/>
    <property type="match status" value="1"/>
</dbReference>
<dbReference type="InterPro" id="IPR036305">
    <property type="entry name" value="RGS_sf"/>
</dbReference>
<dbReference type="InterPro" id="IPR037892">
    <property type="entry name" value="SNX14_RGS"/>
</dbReference>
<dbReference type="Gene3D" id="3.30.1520.10">
    <property type="entry name" value="Phox-like domain"/>
    <property type="match status" value="1"/>
</dbReference>
<reference evidence="6" key="2">
    <citation type="submission" date="2025-09" db="UniProtKB">
        <authorList>
            <consortium name="Ensembl"/>
        </authorList>
    </citation>
    <scope>IDENTIFICATION</scope>
</reference>
<evidence type="ECO:0000259" key="5">
    <source>
        <dbReference type="PROSITE" id="PS51207"/>
    </source>
</evidence>
<accession>A0A3Q4GGY1</accession>
<dbReference type="Pfam" id="PF08628">
    <property type="entry name" value="Nexin_C"/>
    <property type="match status" value="1"/>
</dbReference>
<feature type="transmembrane region" description="Helical" evidence="2">
    <location>
        <begin position="50"/>
        <end position="68"/>
    </location>
</feature>
<dbReference type="GO" id="GO:0080025">
    <property type="term" value="F:phosphatidylinositol-3,5-bisphosphate binding"/>
    <property type="evidence" value="ECO:0007669"/>
    <property type="project" value="InterPro"/>
</dbReference>
<dbReference type="InterPro" id="IPR037436">
    <property type="entry name" value="SNX14_PX"/>
</dbReference>
<dbReference type="SMART" id="SM00312">
    <property type="entry name" value="PX"/>
    <property type="match status" value="1"/>
</dbReference>
<sequence length="903" mass="104495">MAGILTCVEDVKRRLKVHVLREAGRQYPLTCFVLVSMLALTVLLNRYIHILMVFWSLLAGFATFYCSLRPETLLPSVLFTVKPRSRQREQELFPLGHSCAVCGKVKCKRHRPTLLLENYQPWLDLKVHSKVDASVAEVFELVLENFVYPWYRDITDDEACLDELRMTFRFFASVLVRRAQKIDIPAVFADKVMKAAMKHIEIIAKAHQRDGLQQAALDEYGADLHVALHSRRDELLYLRKLTEMLFPYVMPPKATDCRSLALLLREVMAGSVILPTMDFMADPVSSHMIPEPATEPPSPLVPFLQKYEETLSDPPCVVLQVLKLELKEIREQQDLLFRFMNFLKQEGAVHVLQFCLAVEEFNDKILCPELSNSELLHLHGEVVHMYETYCLEESIDKISFDPFIVEEIRNVAKGPYTEVVKLQQMRCLFEAYEHVLSLLERVFTPIFCHSDEYFRHLLKGVESPARNSKVSRNTSKRGESFGIRGIGSKIKGVFKSTTMEGALLPPSAMNDVDDDMVEEATVVMEDDSPDEPAIPPEPQRNLLDWSITIPYIDFYDDDIKKERILVFSIHVERNDKKNGERWLVQRKYMEFYVLESKLTEFHGPFEDAQLPSKRIIGPKNYEFLESKREEFEKYLQALLQHPELSNSQLLFDFLSPLVEHQFLDRMLPDVNLGKIFKSVPGKLIKERGQNLERFLQSFVNSCESPKPKPSRPELTIISPTAGNKKLVSNLFKNNGILSERKHNPNFFAETFTVDGMYDYMMYVGRVVFRMPDWLHHILSAGRILLKSTFEAYMDQYMQLKLEQILQEHRVVSLITQLRDAVFCESSEERTAEAKQARAKQTFEEMMKYLPDFVVKCIGEESKYEGIQLLFDSFQQPLLNKQMTYVLLDIAVLELFPELSKVNS</sequence>
<dbReference type="Gene3D" id="1.10.167.10">
    <property type="entry name" value="Regulator of G-protein Signalling 4, domain 2"/>
    <property type="match status" value="1"/>
</dbReference>
<dbReference type="SMART" id="SM00315">
    <property type="entry name" value="RGS"/>
    <property type="match status" value="1"/>
</dbReference>
<dbReference type="GO" id="GO:0097352">
    <property type="term" value="P:autophagosome maturation"/>
    <property type="evidence" value="ECO:0007669"/>
    <property type="project" value="Ensembl"/>
</dbReference>
<dbReference type="Bgee" id="ENSNBRG00000006312">
    <property type="expression patterns" value="Expressed in blood and 8 other cell types or tissues"/>
</dbReference>
<dbReference type="SMART" id="SM00313">
    <property type="entry name" value="PXA"/>
    <property type="match status" value="1"/>
</dbReference>
<dbReference type="PANTHER" id="PTHR22775">
    <property type="entry name" value="SORTING NEXIN"/>
    <property type="match status" value="1"/>
</dbReference>
<dbReference type="GO" id="GO:0021680">
    <property type="term" value="P:cerebellar Purkinje cell layer development"/>
    <property type="evidence" value="ECO:0007669"/>
    <property type="project" value="Ensembl"/>
</dbReference>